<dbReference type="Gene3D" id="3.10.105.10">
    <property type="entry name" value="Dipeptide-binding Protein, Domain 3"/>
    <property type="match status" value="1"/>
</dbReference>
<dbReference type="Proteomes" id="UP000321901">
    <property type="component" value="Unassembled WGS sequence"/>
</dbReference>
<name>A0A511Z9L0_9BACL</name>
<protein>
    <submittedName>
        <fullName evidence="7">Glycine betaine-binding protein OpuAC</fullName>
    </submittedName>
</protein>
<comment type="subcellular location">
    <subcellularLocation>
        <location evidence="1">Cell membrane</location>
    </subcellularLocation>
</comment>
<keyword evidence="3" id="KW-1003">Cell membrane</keyword>
<organism evidence="7 8">
    <name type="scientific">Sporosarcina luteola</name>
    <dbReference type="NCBI Taxonomy" id="582850"/>
    <lineage>
        <taxon>Bacteria</taxon>
        <taxon>Bacillati</taxon>
        <taxon>Bacillota</taxon>
        <taxon>Bacilli</taxon>
        <taxon>Bacillales</taxon>
        <taxon>Caryophanaceae</taxon>
        <taxon>Sporosarcina</taxon>
    </lineage>
</organism>
<evidence type="ECO:0000256" key="4">
    <source>
        <dbReference type="ARBA" id="ARBA00023136"/>
    </source>
</evidence>
<dbReference type="Gene3D" id="3.40.190.100">
    <property type="entry name" value="Glycine betaine-binding periplasmic protein, domain 2"/>
    <property type="match status" value="1"/>
</dbReference>
<dbReference type="SUPFAM" id="SSF53850">
    <property type="entry name" value="Periplasmic binding protein-like II"/>
    <property type="match status" value="2"/>
</dbReference>
<dbReference type="InterPro" id="IPR007210">
    <property type="entry name" value="ABC_Gly_betaine_transp_sub-bd"/>
</dbReference>
<feature type="domain" description="ABC-type glycine betaine transport system substrate-binding" evidence="6">
    <location>
        <begin position="202"/>
        <end position="304"/>
    </location>
</feature>
<feature type="chain" id="PRO_5022026318" evidence="5">
    <location>
        <begin position="29"/>
        <end position="305"/>
    </location>
</feature>
<dbReference type="AlphaFoldDB" id="A0A511Z9L0"/>
<evidence type="ECO:0000256" key="1">
    <source>
        <dbReference type="ARBA" id="ARBA00004236"/>
    </source>
</evidence>
<feature type="domain" description="ABC-type glycine betaine transport system substrate-binding" evidence="6">
    <location>
        <begin position="41"/>
        <end position="182"/>
    </location>
</feature>
<feature type="signal peptide" evidence="5">
    <location>
        <begin position="1"/>
        <end position="28"/>
    </location>
</feature>
<evidence type="ECO:0000256" key="3">
    <source>
        <dbReference type="ARBA" id="ARBA00022475"/>
    </source>
</evidence>
<keyword evidence="2" id="KW-0813">Transport</keyword>
<evidence type="ECO:0000313" key="8">
    <source>
        <dbReference type="Proteomes" id="UP000321901"/>
    </source>
</evidence>
<keyword evidence="5" id="KW-0732">Signal</keyword>
<evidence type="ECO:0000256" key="2">
    <source>
        <dbReference type="ARBA" id="ARBA00022448"/>
    </source>
</evidence>
<evidence type="ECO:0000313" key="7">
    <source>
        <dbReference type="EMBL" id="GEN84124.1"/>
    </source>
</evidence>
<dbReference type="EMBL" id="BJYL01000032">
    <property type="protein sequence ID" value="GEN84124.1"/>
    <property type="molecule type" value="Genomic_DNA"/>
</dbReference>
<keyword evidence="4" id="KW-0472">Membrane</keyword>
<evidence type="ECO:0000256" key="5">
    <source>
        <dbReference type="SAM" id="SignalP"/>
    </source>
</evidence>
<dbReference type="GO" id="GO:0043190">
    <property type="term" value="C:ATP-binding cassette (ABC) transporter complex"/>
    <property type="evidence" value="ECO:0007669"/>
    <property type="project" value="InterPro"/>
</dbReference>
<dbReference type="PANTHER" id="PTHR47737:SF1">
    <property type="entry name" value="GLYCINE BETAINE_PROLINE BETAINE TRANSPORT SYSTEM PERMEASE PROTEIN PROW"/>
    <property type="match status" value="1"/>
</dbReference>
<dbReference type="GO" id="GO:0005275">
    <property type="term" value="F:amine transmembrane transporter activity"/>
    <property type="evidence" value="ECO:0007669"/>
    <property type="project" value="TreeGrafter"/>
</dbReference>
<reference evidence="7 8" key="1">
    <citation type="submission" date="2019-07" db="EMBL/GenBank/DDBJ databases">
        <title>Whole genome shotgun sequence of Sporosarcina luteola NBRC 105378.</title>
        <authorList>
            <person name="Hosoyama A."/>
            <person name="Uohara A."/>
            <person name="Ohji S."/>
            <person name="Ichikawa N."/>
        </authorList>
    </citation>
    <scope>NUCLEOTIDE SEQUENCE [LARGE SCALE GENOMIC DNA]</scope>
    <source>
        <strain evidence="7 8">NBRC 105378</strain>
    </source>
</reference>
<dbReference type="GO" id="GO:0015871">
    <property type="term" value="P:choline transport"/>
    <property type="evidence" value="ECO:0007669"/>
    <property type="project" value="TreeGrafter"/>
</dbReference>
<evidence type="ECO:0000259" key="6">
    <source>
        <dbReference type="Pfam" id="PF04069"/>
    </source>
</evidence>
<comment type="caution">
    <text evidence="7">The sequence shown here is derived from an EMBL/GenBank/DDBJ whole genome shotgun (WGS) entry which is preliminary data.</text>
</comment>
<dbReference type="PANTHER" id="PTHR47737">
    <property type="entry name" value="GLYCINE BETAINE/PROLINE BETAINE TRANSPORT SYSTEM PERMEASE PROTEIN PROW"/>
    <property type="match status" value="1"/>
</dbReference>
<sequence>MRLFKKATGIGMTAVLAIGLAACGNADAKNDDEKISGTTGNVGESVDYTITGIDPGSGHMELTAKVLEEYDLPDWNVTSGSGAAMTAALKRAYDKEEPIIITAWSPHWKFSKFDLKYLDDPQLIYGDAEEIHTLGRTGFKEDFPEAYTIFQRFSWDMDDMAEIMIAIEDGEKPEVAARTWVDDNQDKVSEWTDGVAKVNGETIKLVYAPWDSELASHNMMKIVLEDMGYDVQLSMVEPGPMFSAVADGSADATFAAWLPNTHKTYVEKFEGEFEDIGVSMVGVKQGLAVPTYMEGVDSIEDLKSN</sequence>
<dbReference type="GO" id="GO:0031460">
    <property type="term" value="P:glycine betaine transport"/>
    <property type="evidence" value="ECO:0007669"/>
    <property type="project" value="TreeGrafter"/>
</dbReference>
<gene>
    <name evidence="7" type="primary">opuAC_2</name>
    <name evidence="7" type="ORF">SLU01_24360</name>
</gene>
<dbReference type="GO" id="GO:0015226">
    <property type="term" value="F:carnitine transmembrane transporter activity"/>
    <property type="evidence" value="ECO:0007669"/>
    <property type="project" value="TreeGrafter"/>
</dbReference>
<keyword evidence="8" id="KW-1185">Reference proteome</keyword>
<dbReference type="Pfam" id="PF04069">
    <property type="entry name" value="OpuAC"/>
    <property type="match status" value="2"/>
</dbReference>
<proteinExistence type="predicted"/>
<dbReference type="PROSITE" id="PS51257">
    <property type="entry name" value="PROKAR_LIPOPROTEIN"/>
    <property type="match status" value="1"/>
</dbReference>
<accession>A0A511Z9L0</accession>